<dbReference type="Proteomes" id="UP001162811">
    <property type="component" value="Unassembled WGS sequence"/>
</dbReference>
<evidence type="ECO:0000313" key="3">
    <source>
        <dbReference type="Proteomes" id="UP001162811"/>
    </source>
</evidence>
<accession>A0ABT1AJ04</accession>
<reference evidence="2" key="1">
    <citation type="submission" date="2022-06" db="EMBL/GenBank/DDBJ databases">
        <authorList>
            <person name="Lu C.-H."/>
        </authorList>
    </citation>
    <scope>NUCLEOTIDE SEQUENCE</scope>
    <source>
        <strain evidence="2">21MJYT02-11</strain>
    </source>
</reference>
<sequence length="125" mass="13967">METDKMQVAHPWWQPGVFASAPAIFLWVCAELPPDMLGAIFHAGTSPESLKHVGDTLFVIGWTASGVLMWHGRRRMAHDVDVTTQSPQVDSPPAADPDTQPHGLAALRQHVARRWERMRHPIPLH</sequence>
<dbReference type="RefSeq" id="WP_252679529.1">
    <property type="nucleotide sequence ID" value="NZ_JAMXHT010000003.1"/>
</dbReference>
<proteinExistence type="predicted"/>
<protein>
    <recommendedName>
        <fullName evidence="4">Transmembrane protein</fullName>
    </recommendedName>
</protein>
<evidence type="ECO:0000313" key="2">
    <source>
        <dbReference type="EMBL" id="MCO5398398.1"/>
    </source>
</evidence>
<name>A0ABT1AJ04_9RALS</name>
<comment type="caution">
    <text evidence="2">The sequence shown here is derived from an EMBL/GenBank/DDBJ whole genome shotgun (WGS) entry which is preliminary data.</text>
</comment>
<dbReference type="EMBL" id="JAMXHT010000003">
    <property type="protein sequence ID" value="MCO5398398.1"/>
    <property type="molecule type" value="Genomic_DNA"/>
</dbReference>
<evidence type="ECO:0000256" key="1">
    <source>
        <dbReference type="SAM" id="MobiDB-lite"/>
    </source>
</evidence>
<organism evidence="2 3">
    <name type="scientific">Ralstonia soli</name>
    <dbReference type="NCBI Taxonomy" id="2953896"/>
    <lineage>
        <taxon>Bacteria</taxon>
        <taxon>Pseudomonadati</taxon>
        <taxon>Pseudomonadota</taxon>
        <taxon>Betaproteobacteria</taxon>
        <taxon>Burkholderiales</taxon>
        <taxon>Burkholderiaceae</taxon>
        <taxon>Ralstonia</taxon>
    </lineage>
</organism>
<reference evidence="2" key="2">
    <citation type="journal article" date="2023" name="Front. Microbiol.">
        <title>Ralstonia chuxiongensis sp. nov., Ralstonia mojiangensis sp. nov., and Ralstonia soli sp. nov., isolated from tobacco fields, are three novel species in the family Burkholderiaceae.</title>
        <authorList>
            <person name="Lu C.H."/>
            <person name="Zhang Y.Y."/>
            <person name="Jiang N."/>
            <person name="Chen W."/>
            <person name="Shao X."/>
            <person name="Zhao Z.M."/>
            <person name="Lu W.L."/>
            <person name="Hu X."/>
            <person name="Xi Y.X."/>
            <person name="Zou S.Y."/>
            <person name="Wei Q.J."/>
            <person name="Lin Z.L."/>
            <person name="Gong L."/>
            <person name="Gai X.T."/>
            <person name="Zhang L.Q."/>
            <person name="Li J.Y."/>
            <person name="Jin Y."/>
            <person name="Xia Z.Y."/>
        </authorList>
    </citation>
    <scope>NUCLEOTIDE SEQUENCE</scope>
    <source>
        <strain evidence="2">21MJYT02-11</strain>
    </source>
</reference>
<feature type="region of interest" description="Disordered" evidence="1">
    <location>
        <begin position="79"/>
        <end position="102"/>
    </location>
</feature>
<gene>
    <name evidence="2" type="ORF">NG900_09340</name>
</gene>
<evidence type="ECO:0008006" key="4">
    <source>
        <dbReference type="Google" id="ProtNLM"/>
    </source>
</evidence>
<keyword evidence="3" id="KW-1185">Reference proteome</keyword>